<protein>
    <recommendedName>
        <fullName evidence="3">AAA domain-containing protein</fullName>
    </recommendedName>
</protein>
<reference evidence="1 2" key="1">
    <citation type="journal article" date="2021" name="Environ. Microbiol.">
        <title>New insights into the diversity and evolution of the archaeal mobilome from three complete genomes of Saccharolobus shibatae.</title>
        <authorList>
            <person name="Medvedeva S."/>
            <person name="Brandt D."/>
            <person name="Cvirkaite-Krupovic V."/>
            <person name="Liu Y."/>
            <person name="Severinov K."/>
            <person name="Ishino S."/>
            <person name="Ishino Y."/>
            <person name="Prangishvili D."/>
            <person name="Kalinowski J."/>
            <person name="Krupovic M."/>
        </authorList>
    </citation>
    <scope>NUCLEOTIDE SEQUENCE [LARGE SCALE GENOMIC DNA]</scope>
    <source>
        <strain evidence="1 2">S38A</strain>
    </source>
</reference>
<name>A0A8F5GZT5_9CREN</name>
<sequence>MKLIAKSLGPIDEAVVELGDLTVFEGPPSSGKSTLLKAIYYSLAWGGYPIVNFLREREGRFIFKVEPEENLRRFKDSLAIYIPNGEFSVQPFDIQKFLREVRVNLEEKFEIKPNVSFYYGSDCTDSEVVRVNSEGRAEVSYKLQGLSGEAEYTIYLPSISRNCENYVKGLIEGNVMSSIADRVINRLKDGYLNARSHAYNVNDVIFIPFNRASIIENKISEEVEGTITIGSRVTIRSGSTLYFPLEITIDYREKYKSVISSLSFNPKIYEMIKPFLKGEIEVVGNKLIYKEGDRPIRWNYVSASILELMGILLSVREKQLILLEEPENQLHEKLKILMALFLYALSALNKVAITTHSQTISFTLAHLARTKPEKNEVLKLFEMLGVKGGEILAEEVEKASNSKVKFYYVHDGTAEEMDIESVSREMPGTSKVMDKEIDWFNWLYARRGQ</sequence>
<dbReference type="RefSeq" id="WP_218258018.1">
    <property type="nucleotide sequence ID" value="NZ_CP077713.1"/>
</dbReference>
<accession>A0A8F5GZT5</accession>
<evidence type="ECO:0008006" key="3">
    <source>
        <dbReference type="Google" id="ProtNLM"/>
    </source>
</evidence>
<dbReference type="PANTHER" id="PTHR43581:SF2">
    <property type="entry name" value="EXCINUCLEASE ATPASE SUBUNIT"/>
    <property type="match status" value="1"/>
</dbReference>
<evidence type="ECO:0000313" key="1">
    <source>
        <dbReference type="EMBL" id="QXJ35460.1"/>
    </source>
</evidence>
<organism evidence="1 2">
    <name type="scientific">Saccharolobus shibatae</name>
    <dbReference type="NCBI Taxonomy" id="2286"/>
    <lineage>
        <taxon>Archaea</taxon>
        <taxon>Thermoproteota</taxon>
        <taxon>Thermoprotei</taxon>
        <taxon>Sulfolobales</taxon>
        <taxon>Sulfolobaceae</taxon>
        <taxon>Saccharolobus</taxon>
    </lineage>
</organism>
<proteinExistence type="predicted"/>
<dbReference type="InterPro" id="IPR051396">
    <property type="entry name" value="Bact_Antivir_Def_Nuclease"/>
</dbReference>
<dbReference type="PANTHER" id="PTHR43581">
    <property type="entry name" value="ATP/GTP PHOSPHATASE"/>
    <property type="match status" value="1"/>
</dbReference>
<evidence type="ECO:0000313" key="2">
    <source>
        <dbReference type="Proteomes" id="UP000694036"/>
    </source>
</evidence>
<dbReference type="GeneID" id="65557356"/>
<dbReference type="AlphaFoldDB" id="A0A8F5GZT5"/>
<dbReference type="Proteomes" id="UP000694036">
    <property type="component" value="Chromosome"/>
</dbReference>
<gene>
    <name evidence="1" type="ORF">J5U22_02007</name>
</gene>
<dbReference type="EMBL" id="CP077713">
    <property type="protein sequence ID" value="QXJ35460.1"/>
    <property type="molecule type" value="Genomic_DNA"/>
</dbReference>
<keyword evidence="2" id="KW-1185">Reference proteome</keyword>